<gene>
    <name evidence="1" type="ORF">CTRU02_206874</name>
</gene>
<name>A0ACC3YYU1_COLTU</name>
<sequence length="519" mass="57368">MAASKKNGAAAAVGFSLAKVLPDDSRPWYRVPHLLRLNLCLLVPLMSSCSIGYDGSMMNGLQTLPQWKKHFDNPTGAMLGAMNAVYPAGKIVALFIVAYLNDSYGRKKCIALGAFLCVLLPLMQGFSTSAAMFIASRALIGFVTSFMSLPSPILVSELAYPTQRGKLTALYNTSFYLGGIIAAWCTFGTFKLESNWSWRIPSILQGAMPLVQFIGVFFLPESPRWLVANGRRNDARAILVKYHAGGDENSPLVDFELVEIEAALTAEADVMSQHSWLDLFRTPANRKRLLITFIVGWFAQWNGVGMISYYLGLILNTIGITEGKDQTLINALLNVANWIAAVGIGALMVDRLGRRTLWLMSTGTMFICYIIWTSLTAKFIETKDAGLGKAVVAFVFLTNLGYAFAWSPLLQAYIVEIWPYSLRSRGVSALYITSFSALVFANQVNPIAMAAIAWKYYILFCCILFFLLITIWFVFPETKGFSLEEISQIFGDGVPHVDVEKVEDVKEDAEVAQVEIKKG</sequence>
<keyword evidence="2" id="KW-1185">Reference proteome</keyword>
<dbReference type="EMBL" id="VUJX02000004">
    <property type="protein sequence ID" value="KAL0937143.1"/>
    <property type="molecule type" value="Genomic_DNA"/>
</dbReference>
<dbReference type="Proteomes" id="UP000805649">
    <property type="component" value="Unassembled WGS sequence"/>
</dbReference>
<protein>
    <submittedName>
        <fullName evidence="1">Lactose permease</fullName>
    </submittedName>
</protein>
<evidence type="ECO:0000313" key="1">
    <source>
        <dbReference type="EMBL" id="KAL0937143.1"/>
    </source>
</evidence>
<organism evidence="1 2">
    <name type="scientific">Colletotrichum truncatum</name>
    <name type="common">Anthracnose fungus</name>
    <name type="synonym">Colletotrichum capsici</name>
    <dbReference type="NCBI Taxonomy" id="5467"/>
    <lineage>
        <taxon>Eukaryota</taxon>
        <taxon>Fungi</taxon>
        <taxon>Dikarya</taxon>
        <taxon>Ascomycota</taxon>
        <taxon>Pezizomycotina</taxon>
        <taxon>Sordariomycetes</taxon>
        <taxon>Hypocreomycetidae</taxon>
        <taxon>Glomerellales</taxon>
        <taxon>Glomerellaceae</taxon>
        <taxon>Colletotrichum</taxon>
        <taxon>Colletotrichum truncatum species complex</taxon>
    </lineage>
</organism>
<proteinExistence type="predicted"/>
<evidence type="ECO:0000313" key="2">
    <source>
        <dbReference type="Proteomes" id="UP000805649"/>
    </source>
</evidence>
<accession>A0ACC3YYU1</accession>
<reference evidence="1 2" key="1">
    <citation type="journal article" date="2020" name="Phytopathology">
        <title>Genome Sequence Resources of Colletotrichum truncatum, C. plurivorum, C. musicola, and C. sojae: Four Species Pathogenic to Soybean (Glycine max).</title>
        <authorList>
            <person name="Rogerio F."/>
            <person name="Boufleur T.R."/>
            <person name="Ciampi-Guillardi M."/>
            <person name="Sukno S.A."/>
            <person name="Thon M.R."/>
            <person name="Massola Junior N.S."/>
            <person name="Baroncelli R."/>
        </authorList>
    </citation>
    <scope>NUCLEOTIDE SEQUENCE [LARGE SCALE GENOMIC DNA]</scope>
    <source>
        <strain evidence="1 2">CMES1059</strain>
    </source>
</reference>
<comment type="caution">
    <text evidence="1">The sequence shown here is derived from an EMBL/GenBank/DDBJ whole genome shotgun (WGS) entry which is preliminary data.</text>
</comment>